<gene>
    <name evidence="2" type="ORF">PHYPA_009718</name>
</gene>
<proteinExistence type="predicted"/>
<evidence type="ECO:0000313" key="3">
    <source>
        <dbReference type="EnsemblPlants" id="PAC:32924143.CDS.1"/>
    </source>
</evidence>
<dbReference type="Proteomes" id="UP000006727">
    <property type="component" value="Chromosome 7"/>
</dbReference>
<dbReference type="EnsemblPlants" id="Pp3c7_660V3.1">
    <property type="protein sequence ID" value="PAC:32924143.CDS.1"/>
    <property type="gene ID" value="Pp3c7_660"/>
</dbReference>
<sequence length="125" mass="13932">MQIPMVLCHLARNVTLVADVTSGVLPVPLGPPNSSRPTHSFRQCVPNQKKRIGNGSRNWERIEHPRPVPKNRPWKVESPLHMILTNDEASSCSLVEASGIERSHDGLHVRITRKDGEHELNALAL</sequence>
<dbReference type="InParanoid" id="A0A2K1K9T5"/>
<dbReference type="Gramene" id="Pp3c7_660V3.1">
    <property type="protein sequence ID" value="PAC:32924143.CDS.1"/>
    <property type="gene ID" value="Pp3c7_660"/>
</dbReference>
<reference evidence="2 4" key="2">
    <citation type="journal article" date="2018" name="Plant J.">
        <title>The Physcomitrella patens chromosome-scale assembly reveals moss genome structure and evolution.</title>
        <authorList>
            <person name="Lang D."/>
            <person name="Ullrich K.K."/>
            <person name="Murat F."/>
            <person name="Fuchs J."/>
            <person name="Jenkins J."/>
            <person name="Haas F.B."/>
            <person name="Piednoel M."/>
            <person name="Gundlach H."/>
            <person name="Van Bel M."/>
            <person name="Meyberg R."/>
            <person name="Vives C."/>
            <person name="Morata J."/>
            <person name="Symeonidi A."/>
            <person name="Hiss M."/>
            <person name="Muchero W."/>
            <person name="Kamisugi Y."/>
            <person name="Saleh O."/>
            <person name="Blanc G."/>
            <person name="Decker E.L."/>
            <person name="van Gessel N."/>
            <person name="Grimwood J."/>
            <person name="Hayes R.D."/>
            <person name="Graham S.W."/>
            <person name="Gunter L.E."/>
            <person name="McDaniel S.F."/>
            <person name="Hoernstein S.N.W."/>
            <person name="Larsson A."/>
            <person name="Li F.W."/>
            <person name="Perroud P.F."/>
            <person name="Phillips J."/>
            <person name="Ranjan P."/>
            <person name="Rokshar D.S."/>
            <person name="Rothfels C.J."/>
            <person name="Schneider L."/>
            <person name="Shu S."/>
            <person name="Stevenson D.W."/>
            <person name="Thummler F."/>
            <person name="Tillich M."/>
            <person name="Villarreal Aguilar J.C."/>
            <person name="Widiez T."/>
            <person name="Wong G.K."/>
            <person name="Wymore A."/>
            <person name="Zhang Y."/>
            <person name="Zimmer A.D."/>
            <person name="Quatrano R.S."/>
            <person name="Mayer K.F.X."/>
            <person name="Goodstein D."/>
            <person name="Casacuberta J.M."/>
            <person name="Vandepoele K."/>
            <person name="Reski R."/>
            <person name="Cuming A.C."/>
            <person name="Tuskan G.A."/>
            <person name="Maumus F."/>
            <person name="Salse J."/>
            <person name="Schmutz J."/>
            <person name="Rensing S.A."/>
        </authorList>
    </citation>
    <scope>NUCLEOTIDE SEQUENCE [LARGE SCALE GENOMIC DNA]</scope>
    <source>
        <strain evidence="3 4">cv. Gransden 2004</strain>
    </source>
</reference>
<evidence type="ECO:0000256" key="1">
    <source>
        <dbReference type="SAM" id="MobiDB-lite"/>
    </source>
</evidence>
<accession>A0A2K1K9T5</accession>
<name>A0A2K1K9T5_PHYPA</name>
<reference evidence="3" key="3">
    <citation type="submission" date="2020-12" db="UniProtKB">
        <authorList>
            <consortium name="EnsemblPlants"/>
        </authorList>
    </citation>
    <scope>IDENTIFICATION</scope>
</reference>
<protein>
    <submittedName>
        <fullName evidence="2 3">Uncharacterized protein</fullName>
    </submittedName>
</protein>
<dbReference type="AlphaFoldDB" id="A0A2K1K9T5"/>
<feature type="region of interest" description="Disordered" evidence="1">
    <location>
        <begin position="49"/>
        <end position="74"/>
    </location>
</feature>
<keyword evidence="4" id="KW-1185">Reference proteome</keyword>
<evidence type="ECO:0000313" key="2">
    <source>
        <dbReference type="EMBL" id="PNR50532.1"/>
    </source>
</evidence>
<organism evidence="2">
    <name type="scientific">Physcomitrium patens</name>
    <name type="common">Spreading-leaved earth moss</name>
    <name type="synonym">Physcomitrella patens</name>
    <dbReference type="NCBI Taxonomy" id="3218"/>
    <lineage>
        <taxon>Eukaryota</taxon>
        <taxon>Viridiplantae</taxon>
        <taxon>Streptophyta</taxon>
        <taxon>Embryophyta</taxon>
        <taxon>Bryophyta</taxon>
        <taxon>Bryophytina</taxon>
        <taxon>Bryopsida</taxon>
        <taxon>Funariidae</taxon>
        <taxon>Funariales</taxon>
        <taxon>Funariaceae</taxon>
        <taxon>Physcomitrium</taxon>
    </lineage>
</organism>
<reference evidence="2 4" key="1">
    <citation type="journal article" date="2008" name="Science">
        <title>The Physcomitrella genome reveals evolutionary insights into the conquest of land by plants.</title>
        <authorList>
            <person name="Rensing S."/>
            <person name="Lang D."/>
            <person name="Zimmer A."/>
            <person name="Terry A."/>
            <person name="Salamov A."/>
            <person name="Shapiro H."/>
            <person name="Nishiyama T."/>
            <person name="Perroud P.-F."/>
            <person name="Lindquist E."/>
            <person name="Kamisugi Y."/>
            <person name="Tanahashi T."/>
            <person name="Sakakibara K."/>
            <person name="Fujita T."/>
            <person name="Oishi K."/>
            <person name="Shin-I T."/>
            <person name="Kuroki Y."/>
            <person name="Toyoda A."/>
            <person name="Suzuki Y."/>
            <person name="Hashimoto A."/>
            <person name="Yamaguchi K."/>
            <person name="Sugano A."/>
            <person name="Kohara Y."/>
            <person name="Fujiyama A."/>
            <person name="Anterola A."/>
            <person name="Aoki S."/>
            <person name="Ashton N."/>
            <person name="Barbazuk W.B."/>
            <person name="Barker E."/>
            <person name="Bennetzen J."/>
            <person name="Bezanilla M."/>
            <person name="Blankenship R."/>
            <person name="Cho S.H."/>
            <person name="Dutcher S."/>
            <person name="Estelle M."/>
            <person name="Fawcett J.A."/>
            <person name="Gundlach H."/>
            <person name="Hanada K."/>
            <person name="Heyl A."/>
            <person name="Hicks K.A."/>
            <person name="Hugh J."/>
            <person name="Lohr M."/>
            <person name="Mayer K."/>
            <person name="Melkozernov A."/>
            <person name="Murata T."/>
            <person name="Nelson D."/>
            <person name="Pils B."/>
            <person name="Prigge M."/>
            <person name="Reiss B."/>
            <person name="Renner T."/>
            <person name="Rombauts S."/>
            <person name="Rushton P."/>
            <person name="Sanderfoot A."/>
            <person name="Schween G."/>
            <person name="Shiu S.-H."/>
            <person name="Stueber K."/>
            <person name="Theodoulou F.L."/>
            <person name="Tu H."/>
            <person name="Van de Peer Y."/>
            <person name="Verrier P.J."/>
            <person name="Waters E."/>
            <person name="Wood A."/>
            <person name="Yang L."/>
            <person name="Cove D."/>
            <person name="Cuming A."/>
            <person name="Hasebe M."/>
            <person name="Lucas S."/>
            <person name="Mishler D.B."/>
            <person name="Reski R."/>
            <person name="Grigoriev I."/>
            <person name="Quatrano R.S."/>
            <person name="Boore J.L."/>
        </authorList>
    </citation>
    <scope>NUCLEOTIDE SEQUENCE [LARGE SCALE GENOMIC DNA]</scope>
    <source>
        <strain evidence="3 4">cv. Gransden 2004</strain>
    </source>
</reference>
<dbReference type="EMBL" id="ABEU02000007">
    <property type="protein sequence ID" value="PNR50532.1"/>
    <property type="molecule type" value="Genomic_DNA"/>
</dbReference>
<evidence type="ECO:0000313" key="4">
    <source>
        <dbReference type="Proteomes" id="UP000006727"/>
    </source>
</evidence>